<keyword evidence="6 7" id="KW-0472">Membrane</keyword>
<evidence type="ECO:0000256" key="6">
    <source>
        <dbReference type="ARBA" id="ARBA00023136"/>
    </source>
</evidence>
<dbReference type="InterPro" id="IPR000515">
    <property type="entry name" value="MetI-like"/>
</dbReference>
<keyword evidence="5 7" id="KW-1133">Transmembrane helix</keyword>
<evidence type="ECO:0000313" key="10">
    <source>
        <dbReference type="Proteomes" id="UP000634530"/>
    </source>
</evidence>
<dbReference type="PANTHER" id="PTHR43386">
    <property type="entry name" value="OLIGOPEPTIDE TRANSPORT SYSTEM PERMEASE PROTEIN APPC"/>
    <property type="match status" value="1"/>
</dbReference>
<dbReference type="Gene3D" id="1.10.3720.10">
    <property type="entry name" value="MetI-like"/>
    <property type="match status" value="1"/>
</dbReference>
<evidence type="ECO:0000256" key="7">
    <source>
        <dbReference type="RuleBase" id="RU363032"/>
    </source>
</evidence>
<dbReference type="CDD" id="cd06261">
    <property type="entry name" value="TM_PBP2"/>
    <property type="match status" value="1"/>
</dbReference>
<feature type="transmembrane region" description="Helical" evidence="7">
    <location>
        <begin position="243"/>
        <end position="266"/>
    </location>
</feature>
<dbReference type="GO" id="GO:0055085">
    <property type="term" value="P:transmembrane transport"/>
    <property type="evidence" value="ECO:0007669"/>
    <property type="project" value="InterPro"/>
</dbReference>
<keyword evidence="2 7" id="KW-0813">Transport</keyword>
<feature type="transmembrane region" description="Helical" evidence="7">
    <location>
        <begin position="21"/>
        <end position="39"/>
    </location>
</feature>
<dbReference type="Pfam" id="PF00528">
    <property type="entry name" value="BPD_transp_1"/>
    <property type="match status" value="1"/>
</dbReference>
<dbReference type="Proteomes" id="UP000634530">
    <property type="component" value="Chromosome"/>
</dbReference>
<dbReference type="AlphaFoldDB" id="A0A9E6PFH7"/>
<comment type="similarity">
    <text evidence="7">Belongs to the binding-protein-dependent transport system permease family.</text>
</comment>
<dbReference type="RefSeq" id="WP_186676587.1">
    <property type="nucleotide sequence ID" value="NZ_CP077093.1"/>
</dbReference>
<feature type="domain" description="ABC transmembrane type-1" evidence="8">
    <location>
        <begin position="77"/>
        <end position="266"/>
    </location>
</feature>
<evidence type="ECO:0000256" key="2">
    <source>
        <dbReference type="ARBA" id="ARBA00022448"/>
    </source>
</evidence>
<organism evidence="9 10">
    <name type="scientific">Pseudomonas vanderleydeniana</name>
    <dbReference type="NCBI Taxonomy" id="2745495"/>
    <lineage>
        <taxon>Bacteria</taxon>
        <taxon>Pseudomonadati</taxon>
        <taxon>Pseudomonadota</taxon>
        <taxon>Gammaproteobacteria</taxon>
        <taxon>Pseudomonadales</taxon>
        <taxon>Pseudomonadaceae</taxon>
        <taxon>Pseudomonas</taxon>
    </lineage>
</organism>
<dbReference type="EMBL" id="CP077093">
    <property type="protein sequence ID" value="QXI25506.1"/>
    <property type="molecule type" value="Genomic_DNA"/>
</dbReference>
<evidence type="ECO:0000259" key="8">
    <source>
        <dbReference type="PROSITE" id="PS50928"/>
    </source>
</evidence>
<protein>
    <submittedName>
        <fullName evidence="9">ABC transporter permease</fullName>
    </submittedName>
</protein>
<dbReference type="PROSITE" id="PS50928">
    <property type="entry name" value="ABC_TM1"/>
    <property type="match status" value="1"/>
</dbReference>
<dbReference type="PANTHER" id="PTHR43386:SF25">
    <property type="entry name" value="PEPTIDE ABC TRANSPORTER PERMEASE PROTEIN"/>
    <property type="match status" value="1"/>
</dbReference>
<comment type="subcellular location">
    <subcellularLocation>
        <location evidence="1 7">Cell membrane</location>
        <topology evidence="1 7">Multi-pass membrane protein</topology>
    </subcellularLocation>
</comment>
<evidence type="ECO:0000256" key="4">
    <source>
        <dbReference type="ARBA" id="ARBA00022692"/>
    </source>
</evidence>
<keyword evidence="3" id="KW-1003">Cell membrane</keyword>
<feature type="transmembrane region" description="Helical" evidence="7">
    <location>
        <begin position="113"/>
        <end position="133"/>
    </location>
</feature>
<evidence type="ECO:0000313" key="9">
    <source>
        <dbReference type="EMBL" id="QXI25506.1"/>
    </source>
</evidence>
<feature type="transmembrane region" description="Helical" evidence="7">
    <location>
        <begin position="198"/>
        <end position="223"/>
    </location>
</feature>
<dbReference type="KEGG" id="pvw:HU752_016055"/>
<gene>
    <name evidence="9" type="ORF">HU752_016055</name>
</gene>
<keyword evidence="10" id="KW-1185">Reference proteome</keyword>
<feature type="transmembrane region" description="Helical" evidence="7">
    <location>
        <begin position="80"/>
        <end position="101"/>
    </location>
</feature>
<accession>A0A9E6PFH7</accession>
<name>A0A9E6PFH7_9PSED</name>
<dbReference type="InterPro" id="IPR050366">
    <property type="entry name" value="BP-dependent_transpt_permease"/>
</dbReference>
<keyword evidence="4 7" id="KW-0812">Transmembrane</keyword>
<dbReference type="GO" id="GO:0005886">
    <property type="term" value="C:plasma membrane"/>
    <property type="evidence" value="ECO:0007669"/>
    <property type="project" value="UniProtKB-SubCell"/>
</dbReference>
<dbReference type="SUPFAM" id="SSF161098">
    <property type="entry name" value="MetI-like"/>
    <property type="match status" value="1"/>
</dbReference>
<feature type="transmembrane region" description="Helical" evidence="7">
    <location>
        <begin position="139"/>
        <end position="159"/>
    </location>
</feature>
<sequence>MSDIRFLRGRHWLAEPQTRRGALITLAVVLLALVGPWVAPHGTTDMVGQVYGVPQAGAWLGYDFLGHDVLSRLLGGGLSVLWMSVAAAVIALAVGGTLGLLAGLSRRRLDQWITWLADVSLAFPDLILVLLIVSMLGRAPWLIVLTVAIAFIPGVIRLARGCAVSVAGQEFVEAAQMMGYSRWRILFREILPNILTPLLVHLGNMLTWGIGMLSGLSFLGYGVAPPAADWGLMINENQAGLLVQPWAVLAPAVLVGIFAYGTNILAEGIGRSSSRIGDKQA</sequence>
<evidence type="ECO:0000256" key="3">
    <source>
        <dbReference type="ARBA" id="ARBA00022475"/>
    </source>
</evidence>
<evidence type="ECO:0000256" key="1">
    <source>
        <dbReference type="ARBA" id="ARBA00004651"/>
    </source>
</evidence>
<evidence type="ECO:0000256" key="5">
    <source>
        <dbReference type="ARBA" id="ARBA00022989"/>
    </source>
</evidence>
<dbReference type="InterPro" id="IPR035906">
    <property type="entry name" value="MetI-like_sf"/>
</dbReference>
<proteinExistence type="inferred from homology"/>
<reference evidence="9 10" key="1">
    <citation type="journal article" date="2020" name="Microorganisms">
        <title>Reliable Identification of Environmental Pseudomonas Isolates Using the rpoD Gene.</title>
        <authorList>
            <consortium name="The Broad Institute Genome Sequencing Platform"/>
            <person name="Girard L."/>
            <person name="Lood C."/>
            <person name="Rokni-Zadeh H."/>
            <person name="van Noort V."/>
            <person name="Lavigne R."/>
            <person name="De Mot R."/>
        </authorList>
    </citation>
    <scope>NUCLEOTIDE SEQUENCE [LARGE SCALE GENOMIC DNA]</scope>
    <source>
        <strain evidence="9 10">RW8P3</strain>
    </source>
</reference>
<reference evidence="9 10" key="2">
    <citation type="journal article" date="2021" name="Microorganisms">
        <title>The Ever-Expanding Pseudomonas Genus: Description of 43 New Species and Partition of the Pseudomonas putida Group.</title>
        <authorList>
            <person name="Girard L."/>
            <person name="Lood C."/>
            <person name="Hofte M."/>
            <person name="Vandamme P."/>
            <person name="Rokni-Zadeh H."/>
            <person name="van Noort V."/>
            <person name="Lavigne R."/>
            <person name="De Mot R."/>
        </authorList>
    </citation>
    <scope>NUCLEOTIDE SEQUENCE [LARGE SCALE GENOMIC DNA]</scope>
    <source>
        <strain evidence="9 10">RW8P3</strain>
    </source>
</reference>